<dbReference type="InterPro" id="IPR017856">
    <property type="entry name" value="Integrase-like_N"/>
</dbReference>
<protein>
    <recommendedName>
        <fullName evidence="6">Probable transcriptional regulatory protein FJY75_00195</fullName>
    </recommendedName>
</protein>
<sequence>MSGHSKWSTIKRKKGKLDAQRGKIFTRCIKEIIIAAREGGGDPSGNARLRAAVTAAKAANMPAANIERAIKKGTGELPGASYEEYTYEGYGHGGVAIFLEVLSDNRNRTTAEIRHLFGKYGGNLGQDGCVAWMFEPKGIITIARGAIGEERLLEVALDAGADDVSGDSDDAFEVYATIPDLARVAQALTDAGIPLMSAEPSRVPQNTVLLGEEEAVKLMKLLEALEEHDDIQKVYANFDVSTDTMNKLKAE</sequence>
<feature type="domain" description="TACO1/YebC-like second and third" evidence="7">
    <location>
        <begin position="82"/>
        <end position="238"/>
    </location>
</feature>
<dbReference type="InterPro" id="IPR026564">
    <property type="entry name" value="Transcrip_reg_TACO1-like_dom3"/>
</dbReference>
<dbReference type="InterPro" id="IPR049083">
    <property type="entry name" value="TACO1_YebC_N"/>
</dbReference>
<dbReference type="InterPro" id="IPR002876">
    <property type="entry name" value="Transcrip_reg_TACO1-like"/>
</dbReference>
<dbReference type="GO" id="GO:0006355">
    <property type="term" value="P:regulation of DNA-templated transcription"/>
    <property type="evidence" value="ECO:0007669"/>
    <property type="project" value="UniProtKB-UniRule"/>
</dbReference>
<keyword evidence="5 6" id="KW-0804">Transcription</keyword>
<keyword evidence="2 6" id="KW-0963">Cytoplasm</keyword>
<feature type="domain" description="TACO1/YebC-like N-terminal" evidence="8">
    <location>
        <begin position="5"/>
        <end position="76"/>
    </location>
</feature>
<dbReference type="Proteomes" id="UP000748308">
    <property type="component" value="Unassembled WGS sequence"/>
</dbReference>
<evidence type="ECO:0000256" key="4">
    <source>
        <dbReference type="ARBA" id="ARBA00023125"/>
    </source>
</evidence>
<evidence type="ECO:0000259" key="7">
    <source>
        <dbReference type="Pfam" id="PF01709"/>
    </source>
</evidence>
<dbReference type="PANTHER" id="PTHR12532">
    <property type="entry name" value="TRANSLATIONAL ACTIVATOR OF CYTOCHROME C OXIDASE 1"/>
    <property type="match status" value="1"/>
</dbReference>
<evidence type="ECO:0000256" key="1">
    <source>
        <dbReference type="ARBA" id="ARBA00008724"/>
    </source>
</evidence>
<evidence type="ECO:0000259" key="8">
    <source>
        <dbReference type="Pfam" id="PF20772"/>
    </source>
</evidence>
<dbReference type="SUPFAM" id="SSF75625">
    <property type="entry name" value="YebC-like"/>
    <property type="match status" value="1"/>
</dbReference>
<comment type="caution">
    <text evidence="9">The sequence shown here is derived from an EMBL/GenBank/DDBJ whole genome shotgun (WGS) entry which is preliminary data.</text>
</comment>
<evidence type="ECO:0000313" key="10">
    <source>
        <dbReference type="Proteomes" id="UP000748308"/>
    </source>
</evidence>
<gene>
    <name evidence="9" type="ORF">FJY75_00195</name>
</gene>
<comment type="similarity">
    <text evidence="1 6">Belongs to the TACO1 family.</text>
</comment>
<dbReference type="InterPro" id="IPR048300">
    <property type="entry name" value="TACO1_YebC-like_2nd/3rd_dom"/>
</dbReference>
<dbReference type="NCBIfam" id="NF009044">
    <property type="entry name" value="PRK12378.1"/>
    <property type="match status" value="1"/>
</dbReference>
<dbReference type="AlphaFoldDB" id="A0A938BPV1"/>
<evidence type="ECO:0000256" key="3">
    <source>
        <dbReference type="ARBA" id="ARBA00023015"/>
    </source>
</evidence>
<dbReference type="PANTHER" id="PTHR12532:SF6">
    <property type="entry name" value="TRANSCRIPTIONAL REGULATORY PROTEIN YEBC-RELATED"/>
    <property type="match status" value="1"/>
</dbReference>
<evidence type="ECO:0000256" key="6">
    <source>
        <dbReference type="HAMAP-Rule" id="MF_00693"/>
    </source>
</evidence>
<dbReference type="Gene3D" id="1.10.10.200">
    <property type="match status" value="1"/>
</dbReference>
<dbReference type="FunFam" id="1.10.10.200:FF:000002">
    <property type="entry name" value="Probable transcriptional regulatory protein CLM62_37755"/>
    <property type="match status" value="1"/>
</dbReference>
<evidence type="ECO:0000256" key="5">
    <source>
        <dbReference type="ARBA" id="ARBA00023163"/>
    </source>
</evidence>
<reference evidence="9" key="1">
    <citation type="submission" date="2019-03" db="EMBL/GenBank/DDBJ databases">
        <title>Lake Tanganyika Metagenome-Assembled Genomes (MAGs).</title>
        <authorList>
            <person name="Tran P."/>
        </authorList>
    </citation>
    <scope>NUCLEOTIDE SEQUENCE</scope>
    <source>
        <strain evidence="9">M_DeepCast_400m_m2_100</strain>
    </source>
</reference>
<dbReference type="Gene3D" id="3.30.70.980">
    <property type="match status" value="2"/>
</dbReference>
<dbReference type="NCBIfam" id="TIGR01033">
    <property type="entry name" value="YebC/PmpR family DNA-binding transcriptional regulator"/>
    <property type="match status" value="1"/>
</dbReference>
<evidence type="ECO:0000313" key="9">
    <source>
        <dbReference type="EMBL" id="MBM3316246.1"/>
    </source>
</evidence>
<evidence type="ECO:0000256" key="2">
    <source>
        <dbReference type="ARBA" id="ARBA00022490"/>
    </source>
</evidence>
<dbReference type="GO" id="GO:0003677">
    <property type="term" value="F:DNA binding"/>
    <property type="evidence" value="ECO:0007669"/>
    <property type="project" value="UniProtKB-UniRule"/>
</dbReference>
<dbReference type="Pfam" id="PF01709">
    <property type="entry name" value="Transcrip_reg"/>
    <property type="match status" value="1"/>
</dbReference>
<dbReference type="InterPro" id="IPR029072">
    <property type="entry name" value="YebC-like"/>
</dbReference>
<comment type="subcellular location">
    <subcellularLocation>
        <location evidence="6">Cytoplasm</location>
    </subcellularLocation>
</comment>
<dbReference type="Pfam" id="PF20772">
    <property type="entry name" value="TACO1_YebC_N"/>
    <property type="match status" value="1"/>
</dbReference>
<accession>A0A938BPV1</accession>
<dbReference type="NCBIfam" id="NF001030">
    <property type="entry name" value="PRK00110.1"/>
    <property type="match status" value="1"/>
</dbReference>
<keyword evidence="4 6" id="KW-0238">DNA-binding</keyword>
<proteinExistence type="inferred from homology"/>
<keyword evidence="3 6" id="KW-0805">Transcription regulation</keyword>
<dbReference type="GO" id="GO:0005829">
    <property type="term" value="C:cytosol"/>
    <property type="evidence" value="ECO:0007669"/>
    <property type="project" value="TreeGrafter"/>
</dbReference>
<dbReference type="EMBL" id="VGIY01000002">
    <property type="protein sequence ID" value="MBM3316246.1"/>
    <property type="molecule type" value="Genomic_DNA"/>
</dbReference>
<dbReference type="HAMAP" id="MF_00693">
    <property type="entry name" value="Transcrip_reg_TACO1"/>
    <property type="match status" value="1"/>
</dbReference>
<name>A0A938BPV1_UNCEI</name>
<organism evidence="9 10">
    <name type="scientific">Eiseniibacteriota bacterium</name>
    <dbReference type="NCBI Taxonomy" id="2212470"/>
    <lineage>
        <taxon>Bacteria</taxon>
        <taxon>Candidatus Eiseniibacteriota</taxon>
    </lineage>
</organism>